<name>A0AA88ADN6_FICCA</name>
<feature type="compositionally biased region" description="Pro residues" evidence="1">
    <location>
        <begin position="127"/>
        <end position="144"/>
    </location>
</feature>
<feature type="compositionally biased region" description="Low complexity" evidence="1">
    <location>
        <begin position="191"/>
        <end position="206"/>
    </location>
</feature>
<keyword evidence="3" id="KW-1185">Reference proteome</keyword>
<dbReference type="AlphaFoldDB" id="A0AA88ADN6"/>
<accession>A0AA88ADN6</accession>
<dbReference type="EMBL" id="BTGU01000034">
    <property type="protein sequence ID" value="GMN50644.1"/>
    <property type="molecule type" value="Genomic_DNA"/>
</dbReference>
<reference evidence="2" key="1">
    <citation type="submission" date="2023-07" db="EMBL/GenBank/DDBJ databases">
        <title>draft genome sequence of fig (Ficus carica).</title>
        <authorList>
            <person name="Takahashi T."/>
            <person name="Nishimura K."/>
        </authorList>
    </citation>
    <scope>NUCLEOTIDE SEQUENCE</scope>
</reference>
<evidence type="ECO:0000313" key="2">
    <source>
        <dbReference type="EMBL" id="GMN50644.1"/>
    </source>
</evidence>
<feature type="region of interest" description="Disordered" evidence="1">
    <location>
        <begin position="334"/>
        <end position="356"/>
    </location>
</feature>
<organism evidence="2 3">
    <name type="scientific">Ficus carica</name>
    <name type="common">Common fig</name>
    <dbReference type="NCBI Taxonomy" id="3494"/>
    <lineage>
        <taxon>Eukaryota</taxon>
        <taxon>Viridiplantae</taxon>
        <taxon>Streptophyta</taxon>
        <taxon>Embryophyta</taxon>
        <taxon>Tracheophyta</taxon>
        <taxon>Spermatophyta</taxon>
        <taxon>Magnoliopsida</taxon>
        <taxon>eudicotyledons</taxon>
        <taxon>Gunneridae</taxon>
        <taxon>Pentapetalae</taxon>
        <taxon>rosids</taxon>
        <taxon>fabids</taxon>
        <taxon>Rosales</taxon>
        <taxon>Moraceae</taxon>
        <taxon>Ficeae</taxon>
        <taxon>Ficus</taxon>
    </lineage>
</organism>
<evidence type="ECO:0000256" key="1">
    <source>
        <dbReference type="SAM" id="MobiDB-lite"/>
    </source>
</evidence>
<sequence>MTLHADGGPEMQRGQHGLLTCKKTQNPPPPVRSKEIVSAALRGGGGVSVPLLPGPPYSPRGPHPLLSLRRIHALPRQARRAAARRRLARHRLRQHHRLLRPLRPRPRHGATLLSGLRRPTAEASLHHPPPVRHLPSPLVPPHFPPLAQRLQNPPLLKPGPHHHPHGPHLLALLPPRPRHQLLPPPNPHLPSRPGHHSPGNSSISRRNPPPPPGHSLLRLPAQARRSRSRGGFFFDESLRPDFATRIPLVVRVAARAGVDCAEPGVPEGVEAAAQAGGAELRVGLPGVVVVRDHDLAVRAAGGPEINGGLDGRADPNDVVDLRVPVVARVRGVDAGRERARGQPTREGEALGCRGGDDRILDGPMRDGLRVRDEREVGEDVHGGGGDPTADICRAANPRAVRARELPADGWVWGPQGEREAVHGSQRERERILSSWHARGGWAQLLGRGGLLWALAGPACCSGVLCWAYAVCCGDH</sequence>
<protein>
    <submittedName>
        <fullName evidence="2">Uncharacterized protein</fullName>
    </submittedName>
</protein>
<comment type="caution">
    <text evidence="2">The sequence shown here is derived from an EMBL/GenBank/DDBJ whole genome shotgun (WGS) entry which is preliminary data.</text>
</comment>
<proteinExistence type="predicted"/>
<feature type="region of interest" description="Disordered" evidence="1">
    <location>
        <begin position="122"/>
        <end position="222"/>
    </location>
</feature>
<evidence type="ECO:0000313" key="3">
    <source>
        <dbReference type="Proteomes" id="UP001187192"/>
    </source>
</evidence>
<dbReference type="Proteomes" id="UP001187192">
    <property type="component" value="Unassembled WGS sequence"/>
</dbReference>
<gene>
    <name evidence="2" type="ORF">TIFTF001_019792</name>
</gene>